<dbReference type="PROSITE" id="PS51257">
    <property type="entry name" value="PROKAR_LIPOPROTEIN"/>
    <property type="match status" value="1"/>
</dbReference>
<dbReference type="RefSeq" id="WP_136573697.1">
    <property type="nucleotide sequence ID" value="NZ_STFG01000010.1"/>
</dbReference>
<evidence type="ECO:0000313" key="2">
    <source>
        <dbReference type="Proteomes" id="UP000308917"/>
    </source>
</evidence>
<dbReference type="OrthoDB" id="5730733at2"/>
<dbReference type="InterPro" id="IPR013783">
    <property type="entry name" value="Ig-like_fold"/>
</dbReference>
<dbReference type="Pfam" id="PF05345">
    <property type="entry name" value="He_PIG"/>
    <property type="match status" value="1"/>
</dbReference>
<sequence length="544" mass="56203">MSLYGLKKGCVLGAVSAITLLLGACGGGGGSGGSNPNQPYDLTLRAETRADGTPKVELPLNLMHVGPNISAKDGPFTTALYIDAITANRPVPSGDFACAIVEGLEVGALYYLNGEDPKDENDNIMASRSIVLGANSGSASFHFHASNSAGTAKIRCTLENNQDRVAEISIKVGDYGGNPSGSYIETTEVGGMGYMLTQNVVAGTTGITKQLTMQSSVFDDFGQPVSKPTGNNVRVTILPTSAAGNGASLRAGGTASGKSILVPTVTGRATYTVVSGNQPGRIDLLVEADRADNNVDNGIQEAVTHRAVVWALDHIPDFTAPSALVFEDATYTAHLNRPFSEVLNAAGGIPPYLWSVGNGTLPAGLTLGSNGVISGTPTTLGSNRIKMVVSDSAANTFPFPANQRVTANITINVEPYDSGLAIVCTGGAEATDTCAMANASVGIAYLQALSAKGGTGTYTWSVSELPSFLSFDATNAQIRSNRALTCDDLNVTVTTTNPEPPATPVTTTTYTDRGYGFLVTLTSGTESISTMARFTLNRNGAVCN</sequence>
<name>A0A4S8F183_9BURK</name>
<reference evidence="1 2" key="1">
    <citation type="journal article" date="2015" name="Antonie Van Leeuwenhoek">
        <title>Lampropedia puyangensis sp. nov., isolated from symptomatic bark of Populus ? euramericana canker and emended description of Lampropedia hyalina (Ehrenberg 1832) Lee et al. 2004.</title>
        <authorList>
            <person name="Li Y."/>
            <person name="Wang T."/>
            <person name="Piao C.G."/>
            <person name="Wang L.F."/>
            <person name="Tian G.Z."/>
            <person name="Zhu T.H."/>
            <person name="Guo M.W."/>
        </authorList>
    </citation>
    <scope>NUCLEOTIDE SEQUENCE [LARGE SCALE GENOMIC DNA]</scope>
    <source>
        <strain evidence="1 2">2-bin</strain>
    </source>
</reference>
<dbReference type="EMBL" id="STFG01000010">
    <property type="protein sequence ID" value="THU00679.1"/>
    <property type="molecule type" value="Genomic_DNA"/>
</dbReference>
<dbReference type="AlphaFoldDB" id="A0A4S8F183"/>
<accession>A0A4S8F183</accession>
<organism evidence="1 2">
    <name type="scientific">Lampropedia puyangensis</name>
    <dbReference type="NCBI Taxonomy" id="1330072"/>
    <lineage>
        <taxon>Bacteria</taxon>
        <taxon>Pseudomonadati</taxon>
        <taxon>Pseudomonadota</taxon>
        <taxon>Betaproteobacteria</taxon>
        <taxon>Burkholderiales</taxon>
        <taxon>Comamonadaceae</taxon>
        <taxon>Lampropedia</taxon>
    </lineage>
</organism>
<protein>
    <submittedName>
        <fullName evidence="1">Uncharacterized protein</fullName>
    </submittedName>
</protein>
<dbReference type="Proteomes" id="UP000308917">
    <property type="component" value="Unassembled WGS sequence"/>
</dbReference>
<comment type="caution">
    <text evidence="1">The sequence shown here is derived from an EMBL/GenBank/DDBJ whole genome shotgun (WGS) entry which is preliminary data.</text>
</comment>
<gene>
    <name evidence="1" type="ORF">E9531_10450</name>
</gene>
<proteinExistence type="predicted"/>
<evidence type="ECO:0000313" key="1">
    <source>
        <dbReference type="EMBL" id="THU00679.1"/>
    </source>
</evidence>
<keyword evidence="2" id="KW-1185">Reference proteome</keyword>
<dbReference type="Gene3D" id="2.60.40.10">
    <property type="entry name" value="Immunoglobulins"/>
    <property type="match status" value="2"/>
</dbReference>